<dbReference type="Gramene" id="PHT62804">
    <property type="protein sequence ID" value="PHT62804"/>
    <property type="gene ID" value="T459_33380"/>
</dbReference>
<evidence type="ECO:0000313" key="8">
    <source>
        <dbReference type="Proteomes" id="UP000222542"/>
    </source>
</evidence>
<feature type="signal peptide" evidence="6">
    <location>
        <begin position="1"/>
        <end position="20"/>
    </location>
</feature>
<evidence type="ECO:0000313" key="7">
    <source>
        <dbReference type="EMBL" id="PHT62804.1"/>
    </source>
</evidence>
<evidence type="ECO:0000256" key="4">
    <source>
        <dbReference type="ARBA" id="ARBA00022525"/>
    </source>
</evidence>
<dbReference type="GO" id="GO:0060320">
    <property type="term" value="P:rejection of self pollen"/>
    <property type="evidence" value="ECO:0007669"/>
    <property type="project" value="UniProtKB-KW"/>
</dbReference>
<name>A0A2G2XZ85_CAPAN</name>
<evidence type="ECO:0000256" key="2">
    <source>
        <dbReference type="ARBA" id="ARBA00005581"/>
    </source>
</evidence>
<keyword evidence="4 6" id="KW-0964">Secreted</keyword>
<feature type="chain" id="PRO_5025096296" description="S-protein homolog" evidence="6">
    <location>
        <begin position="21"/>
        <end position="140"/>
    </location>
</feature>
<evidence type="ECO:0000256" key="1">
    <source>
        <dbReference type="ARBA" id="ARBA00004613"/>
    </source>
</evidence>
<dbReference type="EMBL" id="AYRZ02000060">
    <property type="protein sequence ID" value="PHT62804.1"/>
    <property type="molecule type" value="Genomic_DNA"/>
</dbReference>
<keyword evidence="3 6" id="KW-0713">Self-incompatibility</keyword>
<organism evidence="7 8">
    <name type="scientific">Capsicum annuum</name>
    <name type="common">Capsicum pepper</name>
    <dbReference type="NCBI Taxonomy" id="4072"/>
    <lineage>
        <taxon>Eukaryota</taxon>
        <taxon>Viridiplantae</taxon>
        <taxon>Streptophyta</taxon>
        <taxon>Embryophyta</taxon>
        <taxon>Tracheophyta</taxon>
        <taxon>Spermatophyta</taxon>
        <taxon>Magnoliopsida</taxon>
        <taxon>eudicotyledons</taxon>
        <taxon>Gunneridae</taxon>
        <taxon>Pentapetalae</taxon>
        <taxon>asterids</taxon>
        <taxon>lamiids</taxon>
        <taxon>Solanales</taxon>
        <taxon>Solanaceae</taxon>
        <taxon>Solanoideae</taxon>
        <taxon>Capsiceae</taxon>
        <taxon>Capsicum</taxon>
    </lineage>
</organism>
<sequence length="140" mass="16363">MYCFYAIFIFFFVCLPQAKANHRNGKYTVQVYDGLPNGTPTPKLRVHCYSGDDDIGYHDLSSDQDLTWSFKFNQSPFSGTLFACHFWWGNKDKSFEVFNDYDNCVMGSFIPKTNFCKWIPKEDGIYLGDDKGNSYKYVEW</sequence>
<evidence type="ECO:0000256" key="5">
    <source>
        <dbReference type="ARBA" id="ARBA00022729"/>
    </source>
</evidence>
<proteinExistence type="inferred from homology"/>
<dbReference type="AlphaFoldDB" id="A0A2G2XZ85"/>
<evidence type="ECO:0000256" key="3">
    <source>
        <dbReference type="ARBA" id="ARBA00022471"/>
    </source>
</evidence>
<accession>A0A2G2XZ85</accession>
<keyword evidence="8" id="KW-1185">Reference proteome</keyword>
<reference evidence="7 8" key="2">
    <citation type="journal article" date="2017" name="Genome Biol.">
        <title>New reference genome sequences of hot pepper reveal the massive evolution of plant disease-resistance genes by retroduplication.</title>
        <authorList>
            <person name="Kim S."/>
            <person name="Park J."/>
            <person name="Yeom S.I."/>
            <person name="Kim Y.M."/>
            <person name="Seo E."/>
            <person name="Kim K.T."/>
            <person name="Kim M.S."/>
            <person name="Lee J.M."/>
            <person name="Cheong K."/>
            <person name="Shin H.S."/>
            <person name="Kim S.B."/>
            <person name="Han K."/>
            <person name="Lee J."/>
            <person name="Park M."/>
            <person name="Lee H.A."/>
            <person name="Lee H.Y."/>
            <person name="Lee Y."/>
            <person name="Oh S."/>
            <person name="Lee J.H."/>
            <person name="Choi E."/>
            <person name="Choi E."/>
            <person name="Lee S.E."/>
            <person name="Jeon J."/>
            <person name="Kim H."/>
            <person name="Choi G."/>
            <person name="Song H."/>
            <person name="Lee J."/>
            <person name="Lee S.C."/>
            <person name="Kwon J.K."/>
            <person name="Lee H.Y."/>
            <person name="Koo N."/>
            <person name="Hong Y."/>
            <person name="Kim R.W."/>
            <person name="Kang W.H."/>
            <person name="Huh J.H."/>
            <person name="Kang B.C."/>
            <person name="Yang T.J."/>
            <person name="Lee Y.H."/>
            <person name="Bennetzen J.L."/>
            <person name="Choi D."/>
        </authorList>
    </citation>
    <scope>NUCLEOTIDE SEQUENCE [LARGE SCALE GENOMIC DNA]</scope>
    <source>
        <strain evidence="8">cv. CM334</strain>
    </source>
</reference>
<evidence type="ECO:0000256" key="6">
    <source>
        <dbReference type="RuleBase" id="RU367044"/>
    </source>
</evidence>
<gene>
    <name evidence="7" type="ORF">T459_33380</name>
</gene>
<dbReference type="PANTHER" id="PTHR31232">
    <property type="match status" value="1"/>
</dbReference>
<comment type="subcellular location">
    <subcellularLocation>
        <location evidence="1 6">Secreted</location>
    </subcellularLocation>
</comment>
<protein>
    <recommendedName>
        <fullName evidence="6">S-protein homolog</fullName>
    </recommendedName>
</protein>
<comment type="similarity">
    <text evidence="2 6">Belongs to the plant self-incompatibility (S1) protein family.</text>
</comment>
<keyword evidence="5 6" id="KW-0732">Signal</keyword>
<comment type="caution">
    <text evidence="7">The sequence shown here is derived from an EMBL/GenBank/DDBJ whole genome shotgun (WGS) entry which is preliminary data.</text>
</comment>
<dbReference type="GO" id="GO:0005576">
    <property type="term" value="C:extracellular region"/>
    <property type="evidence" value="ECO:0007669"/>
    <property type="project" value="UniProtKB-SubCell"/>
</dbReference>
<dbReference type="Proteomes" id="UP000222542">
    <property type="component" value="Unassembled WGS sequence"/>
</dbReference>
<dbReference type="OMA" id="QEDGFWL"/>
<dbReference type="Pfam" id="PF05938">
    <property type="entry name" value="Self-incomp_S1"/>
    <property type="match status" value="1"/>
</dbReference>
<dbReference type="InterPro" id="IPR010264">
    <property type="entry name" value="Self-incomp_S1"/>
</dbReference>
<reference evidence="7 8" key="1">
    <citation type="journal article" date="2014" name="Nat. Genet.">
        <title>Genome sequence of the hot pepper provides insights into the evolution of pungency in Capsicum species.</title>
        <authorList>
            <person name="Kim S."/>
            <person name="Park M."/>
            <person name="Yeom S.I."/>
            <person name="Kim Y.M."/>
            <person name="Lee J.M."/>
            <person name="Lee H.A."/>
            <person name="Seo E."/>
            <person name="Choi J."/>
            <person name="Cheong K."/>
            <person name="Kim K.T."/>
            <person name="Jung K."/>
            <person name="Lee G.W."/>
            <person name="Oh S.K."/>
            <person name="Bae C."/>
            <person name="Kim S.B."/>
            <person name="Lee H.Y."/>
            <person name="Kim S.Y."/>
            <person name="Kim M.S."/>
            <person name="Kang B.C."/>
            <person name="Jo Y.D."/>
            <person name="Yang H.B."/>
            <person name="Jeong H.J."/>
            <person name="Kang W.H."/>
            <person name="Kwon J.K."/>
            <person name="Shin C."/>
            <person name="Lim J.Y."/>
            <person name="Park J.H."/>
            <person name="Huh J.H."/>
            <person name="Kim J.S."/>
            <person name="Kim B.D."/>
            <person name="Cohen O."/>
            <person name="Paran I."/>
            <person name="Suh M.C."/>
            <person name="Lee S.B."/>
            <person name="Kim Y.K."/>
            <person name="Shin Y."/>
            <person name="Noh S.J."/>
            <person name="Park J."/>
            <person name="Seo Y.S."/>
            <person name="Kwon S.Y."/>
            <person name="Kim H.A."/>
            <person name="Park J.M."/>
            <person name="Kim H.J."/>
            <person name="Choi S.B."/>
            <person name="Bosland P.W."/>
            <person name="Reeves G."/>
            <person name="Jo S.H."/>
            <person name="Lee B.W."/>
            <person name="Cho H.T."/>
            <person name="Choi H.S."/>
            <person name="Lee M.S."/>
            <person name="Yu Y."/>
            <person name="Do Choi Y."/>
            <person name="Park B.S."/>
            <person name="van Deynze A."/>
            <person name="Ashrafi H."/>
            <person name="Hill T."/>
            <person name="Kim W.T."/>
            <person name="Pai H.S."/>
            <person name="Ahn H.K."/>
            <person name="Yeam I."/>
            <person name="Giovannoni J.J."/>
            <person name="Rose J.K."/>
            <person name="Sorensen I."/>
            <person name="Lee S.J."/>
            <person name="Kim R.W."/>
            <person name="Choi I.Y."/>
            <person name="Choi B.S."/>
            <person name="Lim J.S."/>
            <person name="Lee Y.H."/>
            <person name="Choi D."/>
        </authorList>
    </citation>
    <scope>NUCLEOTIDE SEQUENCE [LARGE SCALE GENOMIC DNA]</scope>
    <source>
        <strain evidence="8">cv. CM334</strain>
    </source>
</reference>
<dbReference type="PANTHER" id="PTHR31232:SF172">
    <property type="entry name" value="S-PROTEIN HOMOLOG"/>
    <property type="match status" value="1"/>
</dbReference>